<keyword evidence="4 8" id="KW-0064">Aspartyl protease</keyword>
<evidence type="ECO:0000256" key="7">
    <source>
        <dbReference type="PIRSR" id="PIRSR601461-1"/>
    </source>
</evidence>
<keyword evidence="11" id="KW-1185">Reference proteome</keyword>
<dbReference type="CDD" id="cd05476">
    <property type="entry name" value="pepsin_A_like_plant"/>
    <property type="match status" value="1"/>
</dbReference>
<dbReference type="InterPro" id="IPR034161">
    <property type="entry name" value="Pepsin-like_plant"/>
</dbReference>
<evidence type="ECO:0000256" key="8">
    <source>
        <dbReference type="RuleBase" id="RU000454"/>
    </source>
</evidence>
<proteinExistence type="inferred from homology"/>
<evidence type="ECO:0000256" key="2">
    <source>
        <dbReference type="ARBA" id="ARBA00022670"/>
    </source>
</evidence>
<dbReference type="FunFam" id="2.40.70.10:FF:000016">
    <property type="entry name" value="Probable aspartic protease At2g35615"/>
    <property type="match status" value="1"/>
</dbReference>
<dbReference type="OrthoDB" id="2747330at2759"/>
<accession>A0A9Q0F6H9</accession>
<feature type="domain" description="Peptidase A1" evidence="9">
    <location>
        <begin position="36"/>
        <end position="373"/>
    </location>
</feature>
<reference evidence="10" key="1">
    <citation type="submission" date="2022-02" db="EMBL/GenBank/DDBJ databases">
        <authorList>
            <person name="Henning P.M."/>
            <person name="McCubbin A.G."/>
            <person name="Shore J.S."/>
        </authorList>
    </citation>
    <scope>NUCLEOTIDE SEQUENCE</scope>
    <source>
        <strain evidence="10">F60SS</strain>
        <tissue evidence="10">Leaves</tissue>
    </source>
</reference>
<dbReference type="Pfam" id="PF14543">
    <property type="entry name" value="TAXi_N"/>
    <property type="match status" value="1"/>
</dbReference>
<name>A0A9Q0F6H9_9ROSI</name>
<dbReference type="GO" id="GO:0005576">
    <property type="term" value="C:extracellular region"/>
    <property type="evidence" value="ECO:0007669"/>
    <property type="project" value="TreeGrafter"/>
</dbReference>
<dbReference type="PROSITE" id="PS00141">
    <property type="entry name" value="ASP_PROTEASE"/>
    <property type="match status" value="1"/>
</dbReference>
<dbReference type="InterPro" id="IPR032861">
    <property type="entry name" value="TAXi_N"/>
</dbReference>
<comment type="similarity">
    <text evidence="1 8">Belongs to the peptidase A1 family.</text>
</comment>
<dbReference type="InterPro" id="IPR001969">
    <property type="entry name" value="Aspartic_peptidase_AS"/>
</dbReference>
<feature type="active site" evidence="7">
    <location>
        <position position="54"/>
    </location>
</feature>
<dbReference type="InterPro" id="IPR051708">
    <property type="entry name" value="Plant_Aspart_Prot_A1"/>
</dbReference>
<dbReference type="PANTHER" id="PTHR47967">
    <property type="entry name" value="OS07G0603500 PROTEIN-RELATED"/>
    <property type="match status" value="1"/>
</dbReference>
<dbReference type="InterPro" id="IPR001461">
    <property type="entry name" value="Aspartic_peptidase_A1"/>
</dbReference>
<keyword evidence="2 8" id="KW-0645">Protease</keyword>
<evidence type="ECO:0000256" key="1">
    <source>
        <dbReference type="ARBA" id="ARBA00007447"/>
    </source>
</evidence>
<evidence type="ECO:0000256" key="4">
    <source>
        <dbReference type="ARBA" id="ARBA00022750"/>
    </source>
</evidence>
<dbReference type="PRINTS" id="PR00792">
    <property type="entry name" value="PEPSIN"/>
</dbReference>
<keyword evidence="3" id="KW-0732">Signal</keyword>
<reference evidence="10" key="2">
    <citation type="journal article" date="2023" name="Plants (Basel)">
        <title>Annotation of the Turnera subulata (Passifloraceae) Draft Genome Reveals the S-Locus Evolved after the Divergence of Turneroideae from Passifloroideae in a Stepwise Manner.</title>
        <authorList>
            <person name="Henning P.M."/>
            <person name="Roalson E.H."/>
            <person name="Mir W."/>
            <person name="McCubbin A.G."/>
            <person name="Shore J.S."/>
        </authorList>
    </citation>
    <scope>NUCLEOTIDE SEQUENCE</scope>
    <source>
        <strain evidence="10">F60SS</strain>
    </source>
</reference>
<dbReference type="GO" id="GO:0004190">
    <property type="term" value="F:aspartic-type endopeptidase activity"/>
    <property type="evidence" value="ECO:0007669"/>
    <property type="project" value="UniProtKB-KW"/>
</dbReference>
<evidence type="ECO:0000256" key="5">
    <source>
        <dbReference type="ARBA" id="ARBA00022801"/>
    </source>
</evidence>
<dbReference type="Proteomes" id="UP001141552">
    <property type="component" value="Unassembled WGS sequence"/>
</dbReference>
<dbReference type="InterPro" id="IPR021109">
    <property type="entry name" value="Peptidase_aspartic_dom_sf"/>
</dbReference>
<dbReference type="EMBL" id="JAKUCV010007034">
    <property type="protein sequence ID" value="KAJ4825009.1"/>
    <property type="molecule type" value="Genomic_DNA"/>
</dbReference>
<evidence type="ECO:0000259" key="9">
    <source>
        <dbReference type="PROSITE" id="PS51767"/>
    </source>
</evidence>
<dbReference type="GO" id="GO:0006508">
    <property type="term" value="P:proteolysis"/>
    <property type="evidence" value="ECO:0007669"/>
    <property type="project" value="UniProtKB-KW"/>
</dbReference>
<dbReference type="SUPFAM" id="SSF50630">
    <property type="entry name" value="Acid proteases"/>
    <property type="match status" value="1"/>
</dbReference>
<dbReference type="InterPro" id="IPR033121">
    <property type="entry name" value="PEPTIDASE_A1"/>
</dbReference>
<comment type="caution">
    <text evidence="10">The sequence shown here is derived from an EMBL/GenBank/DDBJ whole genome shotgun (WGS) entry which is preliminary data.</text>
</comment>
<dbReference type="Pfam" id="PF14541">
    <property type="entry name" value="TAXi_C"/>
    <property type="match status" value="1"/>
</dbReference>
<gene>
    <name evidence="10" type="ORF">Tsubulata_005643</name>
</gene>
<sequence length="380" mass="41008">MANALKRSAKRMKRIKQALICPTTAQAVVSPGSGDYLMKMSVGTPPVETLSILDTGSDLVWTQCTPCTYCFPQDVPLFDPKASSTYKHVTCDSAPCHALDESYCESGSCLYSYMFGDGSVTEGVLGTDTVTLGSSTAGQSFSLPDSIIGCGTNNEGNFDGTGVVGLGQGPVSLLTRMQELIDGKFSYCLVSHLSNHTSKMNFGRAGLTSGEDVHSTPLIPGAVQTFYYVRLEKISVGHEEYLPISNYTIPPVSSAPVDMIVDTGTTLTYLPTLLYSRVAEAVRDLIPVKPLDDPTDSSILCYDSKASFMKPVISMHFTDAVVRLDDINTFTDIAEDVVCFAFMASDDVAIYGNTQQMNFLVGFDVQEKTVSFKKAVCEEL</sequence>
<evidence type="ECO:0000256" key="3">
    <source>
        <dbReference type="ARBA" id="ARBA00022729"/>
    </source>
</evidence>
<organism evidence="10 11">
    <name type="scientific">Turnera subulata</name>
    <dbReference type="NCBI Taxonomy" id="218843"/>
    <lineage>
        <taxon>Eukaryota</taxon>
        <taxon>Viridiplantae</taxon>
        <taxon>Streptophyta</taxon>
        <taxon>Embryophyta</taxon>
        <taxon>Tracheophyta</taxon>
        <taxon>Spermatophyta</taxon>
        <taxon>Magnoliopsida</taxon>
        <taxon>eudicotyledons</taxon>
        <taxon>Gunneridae</taxon>
        <taxon>Pentapetalae</taxon>
        <taxon>rosids</taxon>
        <taxon>fabids</taxon>
        <taxon>Malpighiales</taxon>
        <taxon>Passifloraceae</taxon>
        <taxon>Turnera</taxon>
    </lineage>
</organism>
<dbReference type="PANTHER" id="PTHR47967:SF39">
    <property type="entry name" value="ASPARTYL PROTEASE FAMILY PROTEIN, PUTATIVE-RELATED"/>
    <property type="match status" value="1"/>
</dbReference>
<keyword evidence="6" id="KW-0325">Glycoprotein</keyword>
<dbReference type="InterPro" id="IPR032799">
    <property type="entry name" value="TAXi_C"/>
</dbReference>
<feature type="active site" evidence="7">
    <location>
        <position position="262"/>
    </location>
</feature>
<dbReference type="AlphaFoldDB" id="A0A9Q0F6H9"/>
<dbReference type="Gene3D" id="2.40.70.10">
    <property type="entry name" value="Acid Proteases"/>
    <property type="match status" value="2"/>
</dbReference>
<evidence type="ECO:0000313" key="11">
    <source>
        <dbReference type="Proteomes" id="UP001141552"/>
    </source>
</evidence>
<evidence type="ECO:0000256" key="6">
    <source>
        <dbReference type="ARBA" id="ARBA00023180"/>
    </source>
</evidence>
<evidence type="ECO:0000313" key="10">
    <source>
        <dbReference type="EMBL" id="KAJ4825009.1"/>
    </source>
</evidence>
<dbReference type="PROSITE" id="PS51767">
    <property type="entry name" value="PEPTIDASE_A1"/>
    <property type="match status" value="1"/>
</dbReference>
<protein>
    <recommendedName>
        <fullName evidence="9">Peptidase A1 domain-containing protein</fullName>
    </recommendedName>
</protein>
<keyword evidence="5 8" id="KW-0378">Hydrolase</keyword>